<dbReference type="Proteomes" id="UP000178249">
    <property type="component" value="Unassembled WGS sequence"/>
</dbReference>
<organism evidence="1 2">
    <name type="scientific">Candidatus Kaiserbacteria bacterium RIFCSPHIGHO2_01_FULL_48_10</name>
    <dbReference type="NCBI Taxonomy" id="1798476"/>
    <lineage>
        <taxon>Bacteria</taxon>
        <taxon>Candidatus Kaiseribacteriota</taxon>
    </lineage>
</organism>
<dbReference type="InterPro" id="IPR003795">
    <property type="entry name" value="DUF192"/>
</dbReference>
<comment type="caution">
    <text evidence="1">The sequence shown here is derived from an EMBL/GenBank/DDBJ whole genome shotgun (WGS) entry which is preliminary data.</text>
</comment>
<proteinExistence type="predicted"/>
<dbReference type="Pfam" id="PF02643">
    <property type="entry name" value="DUF192"/>
    <property type="match status" value="1"/>
</dbReference>
<gene>
    <name evidence="1" type="ORF">A2841_04050</name>
</gene>
<accession>A0A1F6C484</accession>
<dbReference type="InterPro" id="IPR038695">
    <property type="entry name" value="Saro_0823-like_sf"/>
</dbReference>
<dbReference type="PANTHER" id="PTHR37953">
    <property type="entry name" value="UPF0127 PROTEIN MJ1496"/>
    <property type="match status" value="1"/>
</dbReference>
<dbReference type="AlphaFoldDB" id="A0A1F6C484"/>
<dbReference type="EMBL" id="MFKP01000024">
    <property type="protein sequence ID" value="OGG44019.1"/>
    <property type="molecule type" value="Genomic_DNA"/>
</dbReference>
<reference evidence="1 2" key="1">
    <citation type="journal article" date="2016" name="Nat. Commun.">
        <title>Thousands of microbial genomes shed light on interconnected biogeochemical processes in an aquifer system.</title>
        <authorList>
            <person name="Anantharaman K."/>
            <person name="Brown C.T."/>
            <person name="Hug L.A."/>
            <person name="Sharon I."/>
            <person name="Castelle C.J."/>
            <person name="Probst A.J."/>
            <person name="Thomas B.C."/>
            <person name="Singh A."/>
            <person name="Wilkins M.J."/>
            <person name="Karaoz U."/>
            <person name="Brodie E.L."/>
            <person name="Williams K.H."/>
            <person name="Hubbard S.S."/>
            <person name="Banfield J.F."/>
        </authorList>
    </citation>
    <scope>NUCLEOTIDE SEQUENCE [LARGE SCALE GENOMIC DNA]</scope>
</reference>
<evidence type="ECO:0000313" key="1">
    <source>
        <dbReference type="EMBL" id="OGG44019.1"/>
    </source>
</evidence>
<evidence type="ECO:0008006" key="3">
    <source>
        <dbReference type="Google" id="ProtNLM"/>
    </source>
</evidence>
<evidence type="ECO:0000313" key="2">
    <source>
        <dbReference type="Proteomes" id="UP000178249"/>
    </source>
</evidence>
<name>A0A1F6C484_9BACT</name>
<dbReference type="Gene3D" id="2.60.120.1140">
    <property type="entry name" value="Protein of unknown function DUF192"/>
    <property type="match status" value="1"/>
</dbReference>
<protein>
    <recommendedName>
        <fullName evidence="3">DUF192 domain-containing protein</fullName>
    </recommendedName>
</protein>
<sequence>MLIGSAALAALLALWFMPIQKLTPHTTVIVGGVPVSVEVVATDASRRQGLSGRENLPKGEGMLFVFDAPGRYPFWMKDTQFPIDILWLDANGVIVYVEKEVSPATYPKQFIPTQDALYVLEVSAGFIEQHNLIQGSKVNIPPDVL</sequence>
<dbReference type="PANTHER" id="PTHR37953:SF1">
    <property type="entry name" value="UPF0127 PROTEIN MJ1496"/>
    <property type="match status" value="1"/>
</dbReference>